<organism evidence="1 2">
    <name type="scientific">Roseospirillum parvum</name>
    <dbReference type="NCBI Taxonomy" id="83401"/>
    <lineage>
        <taxon>Bacteria</taxon>
        <taxon>Pseudomonadati</taxon>
        <taxon>Pseudomonadota</taxon>
        <taxon>Alphaproteobacteria</taxon>
        <taxon>Rhodospirillales</taxon>
        <taxon>Rhodospirillaceae</taxon>
        <taxon>Roseospirillum</taxon>
    </lineage>
</organism>
<reference evidence="2" key="1">
    <citation type="submission" date="2016-10" db="EMBL/GenBank/DDBJ databases">
        <authorList>
            <person name="Varghese N."/>
            <person name="Submissions S."/>
        </authorList>
    </citation>
    <scope>NUCLEOTIDE SEQUENCE [LARGE SCALE GENOMIC DNA]</scope>
    <source>
        <strain evidence="2">930I</strain>
    </source>
</reference>
<accession>A0A1G8BTZ7</accession>
<dbReference type="Proteomes" id="UP000217076">
    <property type="component" value="Unassembled WGS sequence"/>
</dbReference>
<keyword evidence="2" id="KW-1185">Reference proteome</keyword>
<proteinExistence type="predicted"/>
<dbReference type="STRING" id="83401.SAMN05421742_106119"/>
<dbReference type="EMBL" id="FNCV01000006">
    <property type="protein sequence ID" value="SDH36578.1"/>
    <property type="molecule type" value="Genomic_DNA"/>
</dbReference>
<evidence type="ECO:0000313" key="1">
    <source>
        <dbReference type="EMBL" id="SDH36578.1"/>
    </source>
</evidence>
<dbReference type="AlphaFoldDB" id="A0A1G8BTZ7"/>
<protein>
    <submittedName>
        <fullName evidence="1">Uncharacterized protein</fullName>
    </submittedName>
</protein>
<gene>
    <name evidence="1" type="ORF">SAMN05421742_106119</name>
</gene>
<evidence type="ECO:0000313" key="2">
    <source>
        <dbReference type="Proteomes" id="UP000217076"/>
    </source>
</evidence>
<sequence length="65" mass="7244">MTFSYRATGAFFNANFFRDFRGAGCAAAGDDRAASRIRVSAHCRWAGSLPRRLFDAVSLGRIRDR</sequence>
<name>A0A1G8BTZ7_9PROT</name>